<dbReference type="InterPro" id="IPR002081">
    <property type="entry name" value="Cryptochrome/DNA_photolyase_1"/>
</dbReference>
<keyword evidence="1 4" id="KW-0285">Flavoprotein</keyword>
<dbReference type="InterPro" id="IPR036155">
    <property type="entry name" value="Crypto/Photolyase_N_sf"/>
</dbReference>
<name>A0A0S2LYQ4_9MICC</name>
<evidence type="ECO:0000256" key="5">
    <source>
        <dbReference type="PIRSR" id="PIRSR602081-2"/>
    </source>
</evidence>
<dbReference type="Gene3D" id="1.25.40.80">
    <property type="match status" value="1"/>
</dbReference>
<feature type="binding site" evidence="4">
    <location>
        <begin position="241"/>
        <end position="245"/>
    </location>
    <ligand>
        <name>FAD</name>
        <dbReference type="ChEBI" id="CHEBI:57692"/>
    </ligand>
</feature>
<feature type="site" description="Electron transfer via tryptophanyl radical" evidence="5">
    <location>
        <position position="320"/>
    </location>
</feature>
<dbReference type="GO" id="GO:0071949">
    <property type="term" value="F:FAD binding"/>
    <property type="evidence" value="ECO:0007669"/>
    <property type="project" value="TreeGrafter"/>
</dbReference>
<feature type="site" description="Electron transfer via tryptophanyl radical" evidence="5">
    <location>
        <position position="379"/>
    </location>
</feature>
<dbReference type="Pfam" id="PF00875">
    <property type="entry name" value="DNA_photolyase"/>
    <property type="match status" value="1"/>
</dbReference>
<dbReference type="Gene3D" id="1.10.579.10">
    <property type="entry name" value="DNA Cyclobutane Dipyrimidine Photolyase, subunit A, domain 3"/>
    <property type="match status" value="1"/>
</dbReference>
<dbReference type="GO" id="GO:0009416">
    <property type="term" value="P:response to light stimulus"/>
    <property type="evidence" value="ECO:0007669"/>
    <property type="project" value="TreeGrafter"/>
</dbReference>
<evidence type="ECO:0000256" key="6">
    <source>
        <dbReference type="RuleBase" id="RU004182"/>
    </source>
</evidence>
<keyword evidence="2 4" id="KW-0274">FAD</keyword>
<comment type="cofactor">
    <cofactor evidence="4">
        <name>FAD</name>
        <dbReference type="ChEBI" id="CHEBI:57692"/>
    </cofactor>
    <text evidence="4">Binds 1 FAD per subunit.</text>
</comment>
<proteinExistence type="inferred from homology"/>
<dbReference type="PRINTS" id="PR00147">
    <property type="entry name" value="DNAPHOTLYASE"/>
</dbReference>
<dbReference type="Pfam" id="PF03441">
    <property type="entry name" value="FAD_binding_7"/>
    <property type="match status" value="1"/>
</dbReference>
<dbReference type="SUPFAM" id="SSF52425">
    <property type="entry name" value="Cryptochrome/photolyase, N-terminal domain"/>
    <property type="match status" value="1"/>
</dbReference>
<evidence type="ECO:0000256" key="2">
    <source>
        <dbReference type="ARBA" id="ARBA00022827"/>
    </source>
</evidence>
<accession>A0A0S2LYQ4</accession>
<dbReference type="GO" id="GO:0006950">
    <property type="term" value="P:response to stress"/>
    <property type="evidence" value="ECO:0007669"/>
    <property type="project" value="UniProtKB-ARBA"/>
</dbReference>
<dbReference type="Gene3D" id="3.40.50.620">
    <property type="entry name" value="HUPs"/>
    <property type="match status" value="1"/>
</dbReference>
<organism evidence="8 9">
    <name type="scientific">Arthrobacter alpinus</name>
    <dbReference type="NCBI Taxonomy" id="656366"/>
    <lineage>
        <taxon>Bacteria</taxon>
        <taxon>Bacillati</taxon>
        <taxon>Actinomycetota</taxon>
        <taxon>Actinomycetes</taxon>
        <taxon>Micrococcales</taxon>
        <taxon>Micrococcaceae</taxon>
        <taxon>Arthrobacter</taxon>
    </lineage>
</organism>
<sequence length="475" mass="52215">MNVSVVWFRDDLRVADNPALLAAAADGGAVALYVLDEVSDGIRPLGGAAKWWLHHALKDLRSELNALGIPLLLRRGPGIKVTQELLTMLGATAIYWNRRYGGPERAVDGALKEWAQETGLHAESFQASLLHEPWTVTTGAGNPYQVFTPFWRTVSAHDFRAPLGKPDAGRGLTGEFSPVASLMTEELESWALLPTSPDWAGGLRETWRPTAAAAQELLADFLEGPVGDYSDARDRPDQHGTSRLSPYLRWGQISPFQVWAALAETRSGGSATAGGVGAGSPGPSVFASELGWREFCWHQLFHHPDLATVNLRSQFDAFPWRTVGSDALAPDHLSAWQQGRTGIPLVDAGQRELWHTGTMHNRVRMVAASFLVKNLGFDWRLGEQWFWDTLVDADAASNPANWQWVAGSGADAAPYFRIFNPVTQAKKFDPMGRYVTAWVPEHATAHYPEPLVDLQQSRRNALEDYASIKAVPVEP</sequence>
<dbReference type="RefSeq" id="WP_062287383.1">
    <property type="nucleotide sequence ID" value="NZ_CP013200.1"/>
</dbReference>
<reference evidence="9" key="1">
    <citation type="submission" date="2015-11" db="EMBL/GenBank/DDBJ databases">
        <authorList>
            <person name="Kumar R."/>
            <person name="Singh D."/>
            <person name="Swarnkar M.K."/>
            <person name="Singh A.K."/>
            <person name="Kumar S."/>
        </authorList>
    </citation>
    <scope>NUCLEOTIDE SEQUENCE [LARGE SCALE GENOMIC DNA]</scope>
    <source>
        <strain evidence="9">ERGS4:06</strain>
    </source>
</reference>
<feature type="binding site" evidence="4">
    <location>
        <begin position="392"/>
        <end position="394"/>
    </location>
    <ligand>
        <name>FAD</name>
        <dbReference type="ChEBI" id="CHEBI:57692"/>
    </ligand>
</feature>
<dbReference type="Proteomes" id="UP000059574">
    <property type="component" value="Chromosome"/>
</dbReference>
<evidence type="ECO:0000256" key="4">
    <source>
        <dbReference type="PIRSR" id="PIRSR602081-1"/>
    </source>
</evidence>
<reference evidence="8 9" key="2">
    <citation type="journal article" date="2016" name="J. Biotechnol.">
        <title>Complete genome sequence of Arthrobacter alpinus ERGS4:06, a yellow pigmented bacterium tolerant to cold and radiations isolated from Sikkim Himalaya.</title>
        <authorList>
            <person name="Kumar R."/>
            <person name="Singh D."/>
            <person name="Swarnkar M.K."/>
            <person name="Singh A.K."/>
            <person name="Kumar S."/>
        </authorList>
    </citation>
    <scope>NUCLEOTIDE SEQUENCE [LARGE SCALE GENOMIC DNA]</scope>
    <source>
        <strain evidence="8 9">ERGS4:06</strain>
    </source>
</reference>
<gene>
    <name evidence="8" type="ORF">AS189_08220</name>
</gene>
<evidence type="ECO:0000313" key="9">
    <source>
        <dbReference type="Proteomes" id="UP000059574"/>
    </source>
</evidence>
<evidence type="ECO:0000256" key="1">
    <source>
        <dbReference type="ARBA" id="ARBA00022630"/>
    </source>
</evidence>
<dbReference type="PROSITE" id="PS51645">
    <property type="entry name" value="PHR_CRY_ALPHA_BETA"/>
    <property type="match status" value="1"/>
</dbReference>
<dbReference type="AlphaFoldDB" id="A0A0S2LYQ4"/>
<feature type="binding site" evidence="4">
    <location>
        <position position="286"/>
    </location>
    <ligand>
        <name>FAD</name>
        <dbReference type="ChEBI" id="CHEBI:57692"/>
    </ligand>
</feature>
<dbReference type="GO" id="GO:0003904">
    <property type="term" value="F:deoxyribodipyrimidine photo-lyase activity"/>
    <property type="evidence" value="ECO:0007669"/>
    <property type="project" value="TreeGrafter"/>
</dbReference>
<dbReference type="InterPro" id="IPR005101">
    <property type="entry name" value="Cryptochr/Photolyase_FAD-bd"/>
</dbReference>
<dbReference type="OrthoDB" id="9772484at2"/>
<evidence type="ECO:0000256" key="3">
    <source>
        <dbReference type="ARBA" id="ARBA00022991"/>
    </source>
</evidence>
<dbReference type="SUPFAM" id="SSF48173">
    <property type="entry name" value="Cryptochrome/photolyase FAD-binding domain"/>
    <property type="match status" value="1"/>
</dbReference>
<feature type="domain" description="Photolyase/cryptochrome alpha/beta" evidence="7">
    <location>
        <begin position="2"/>
        <end position="130"/>
    </location>
</feature>
<dbReference type="InterPro" id="IPR036134">
    <property type="entry name" value="Crypto/Photolyase_FAD-like_sf"/>
</dbReference>
<dbReference type="PANTHER" id="PTHR11455">
    <property type="entry name" value="CRYPTOCHROME"/>
    <property type="match status" value="1"/>
</dbReference>
<dbReference type="InterPro" id="IPR006050">
    <property type="entry name" value="DNA_photolyase_N"/>
</dbReference>
<dbReference type="GO" id="GO:0006139">
    <property type="term" value="P:nucleobase-containing compound metabolic process"/>
    <property type="evidence" value="ECO:0007669"/>
    <property type="project" value="UniProtKB-ARBA"/>
</dbReference>
<comment type="similarity">
    <text evidence="6">Belongs to the DNA photolyase family.</text>
</comment>
<keyword evidence="8" id="KW-0456">Lyase</keyword>
<dbReference type="GO" id="GO:0003677">
    <property type="term" value="F:DNA binding"/>
    <property type="evidence" value="ECO:0007669"/>
    <property type="project" value="TreeGrafter"/>
</dbReference>
<evidence type="ECO:0000313" key="8">
    <source>
        <dbReference type="EMBL" id="ALO66481.1"/>
    </source>
</evidence>
<feature type="binding site" evidence="4">
    <location>
        <position position="229"/>
    </location>
    <ligand>
        <name>FAD</name>
        <dbReference type="ChEBI" id="CHEBI:57692"/>
    </ligand>
</feature>
<dbReference type="PANTHER" id="PTHR11455:SF9">
    <property type="entry name" value="CRYPTOCHROME CIRCADIAN CLOCK 5 ISOFORM X1"/>
    <property type="match status" value="1"/>
</dbReference>
<dbReference type="InterPro" id="IPR014729">
    <property type="entry name" value="Rossmann-like_a/b/a_fold"/>
</dbReference>
<feature type="site" description="Electron transfer via tryptophanyl radical" evidence="5">
    <location>
        <position position="402"/>
    </location>
</feature>
<protein>
    <submittedName>
        <fullName evidence="8">Deoxyribodipyrimidine photolyase</fullName>
    </submittedName>
</protein>
<keyword evidence="3 6" id="KW-0157">Chromophore</keyword>
<dbReference type="InterPro" id="IPR018394">
    <property type="entry name" value="DNA_photolyase_1_CS_C"/>
</dbReference>
<dbReference type="EMBL" id="CP013200">
    <property type="protein sequence ID" value="ALO66481.1"/>
    <property type="molecule type" value="Genomic_DNA"/>
</dbReference>
<evidence type="ECO:0000259" key="7">
    <source>
        <dbReference type="PROSITE" id="PS51645"/>
    </source>
</evidence>
<dbReference type="PROSITE" id="PS00691">
    <property type="entry name" value="DNA_PHOTOLYASES_1_2"/>
    <property type="match status" value="1"/>
</dbReference>